<reference evidence="2" key="2">
    <citation type="journal article" date="2021" name="PeerJ">
        <title>Extensive microbial diversity within the chicken gut microbiome revealed by metagenomics and culture.</title>
        <authorList>
            <person name="Gilroy R."/>
            <person name="Ravi A."/>
            <person name="Getino M."/>
            <person name="Pursley I."/>
            <person name="Horton D.L."/>
            <person name="Alikhan N.F."/>
            <person name="Baker D."/>
            <person name="Gharbi K."/>
            <person name="Hall N."/>
            <person name="Watson M."/>
            <person name="Adriaenssens E.M."/>
            <person name="Foster-Nyarko E."/>
            <person name="Jarju S."/>
            <person name="Secka A."/>
            <person name="Antonio M."/>
            <person name="Oren A."/>
            <person name="Chaudhuri R.R."/>
            <person name="La Ragione R."/>
            <person name="Hildebrand F."/>
            <person name="Pallen M.J."/>
        </authorList>
    </citation>
    <scope>NUCLEOTIDE SEQUENCE</scope>
    <source>
        <strain evidence="2">CHK152-2871</strain>
    </source>
</reference>
<organism evidence="2 3">
    <name type="scientific">Candidatus Galligastranaerophilus intestinavium</name>
    <dbReference type="NCBI Taxonomy" id="2840836"/>
    <lineage>
        <taxon>Bacteria</taxon>
        <taxon>Candidatus Galligastranaerophilus</taxon>
    </lineage>
</organism>
<dbReference type="EMBL" id="DVJQ01000073">
    <property type="protein sequence ID" value="HIS75020.1"/>
    <property type="molecule type" value="Genomic_DNA"/>
</dbReference>
<dbReference type="Pfam" id="PF03448">
    <property type="entry name" value="MgtE_N"/>
    <property type="match status" value="1"/>
</dbReference>
<sequence length="298" mass="35101">MIQLNLDLNYLTQYFEITTQRLNEYSAKSIDEVMELEEQEGNQAASLIASAMQNPDKLAKLLQLIDPKNRYLIIRNLSENDLSKLLPYLEQEDLLWGLKYFRVDKIIEMLNKLPTEELMSVVLQRFTLKDIFLLMPQEDINKFFENQEVERQDVMKYFETLNPSELERILMHQFGNSMKDKTQQEHLMFINSLRDEDFTKMLQNMEKPDQVGLMVGLVKEKPELMEQINPENITRPMRTMEKHDILKCMDVLDPEFLIPMVEELPPDLLQVVATQIDPRIFAQVLIDEFPDVLSKIAL</sequence>
<protein>
    <recommendedName>
        <fullName evidence="1">Magnesium transporter MgtE intracellular domain-containing protein</fullName>
    </recommendedName>
</protein>
<proteinExistence type="predicted"/>
<reference evidence="2" key="1">
    <citation type="submission" date="2020-10" db="EMBL/GenBank/DDBJ databases">
        <authorList>
            <person name="Gilroy R."/>
        </authorList>
    </citation>
    <scope>NUCLEOTIDE SEQUENCE</scope>
    <source>
        <strain evidence="2">CHK152-2871</strain>
    </source>
</reference>
<comment type="caution">
    <text evidence="2">The sequence shown here is derived from an EMBL/GenBank/DDBJ whole genome shotgun (WGS) entry which is preliminary data.</text>
</comment>
<evidence type="ECO:0000313" key="2">
    <source>
        <dbReference type="EMBL" id="HIS75020.1"/>
    </source>
</evidence>
<evidence type="ECO:0000313" key="3">
    <source>
        <dbReference type="Proteomes" id="UP000886865"/>
    </source>
</evidence>
<name>A0A9D1JYB1_9BACT</name>
<evidence type="ECO:0000259" key="1">
    <source>
        <dbReference type="Pfam" id="PF03448"/>
    </source>
</evidence>
<feature type="domain" description="Magnesium transporter MgtE intracellular" evidence="1">
    <location>
        <begin position="54"/>
        <end position="122"/>
    </location>
</feature>
<dbReference type="InterPro" id="IPR006668">
    <property type="entry name" value="Mg_transptr_MgtE_intracell_dom"/>
</dbReference>
<gene>
    <name evidence="2" type="ORF">IAA86_08385</name>
</gene>
<dbReference type="AlphaFoldDB" id="A0A9D1JYB1"/>
<dbReference type="SUPFAM" id="SSF158791">
    <property type="entry name" value="MgtE N-terminal domain-like"/>
    <property type="match status" value="1"/>
</dbReference>
<dbReference type="Proteomes" id="UP000886865">
    <property type="component" value="Unassembled WGS sequence"/>
</dbReference>
<accession>A0A9D1JYB1</accession>